<evidence type="ECO:0000256" key="19">
    <source>
        <dbReference type="ARBA" id="ARBA00047899"/>
    </source>
</evidence>
<dbReference type="EMBL" id="CAJOBG010000041">
    <property type="protein sequence ID" value="CAF3743760.1"/>
    <property type="molecule type" value="Genomic_DNA"/>
</dbReference>
<dbReference type="Gene3D" id="1.10.510.10">
    <property type="entry name" value="Transferase(Phosphotransferase) domain 1"/>
    <property type="match status" value="1"/>
</dbReference>
<evidence type="ECO:0000256" key="4">
    <source>
        <dbReference type="ARBA" id="ARBA00008028"/>
    </source>
</evidence>
<dbReference type="PRINTS" id="PR00627">
    <property type="entry name" value="GTPRANTC4"/>
</dbReference>
<dbReference type="InterPro" id="IPR011009">
    <property type="entry name" value="Kinase-like_dom_sf"/>
</dbReference>
<dbReference type="FunFam" id="1.10.510.10:FF:000166">
    <property type="entry name" value="SNF-related serine/threonine-protein kinase"/>
    <property type="match status" value="1"/>
</dbReference>
<keyword evidence="9" id="KW-0597">Phosphoprotein</keyword>
<evidence type="ECO:0000256" key="17">
    <source>
        <dbReference type="ARBA" id="ARBA00023134"/>
    </source>
</evidence>
<evidence type="ECO:0000256" key="15">
    <source>
        <dbReference type="ARBA" id="ARBA00022842"/>
    </source>
</evidence>
<evidence type="ECO:0000256" key="5">
    <source>
        <dbReference type="ARBA" id="ARBA00012513"/>
    </source>
</evidence>
<dbReference type="GO" id="GO:0000054">
    <property type="term" value="P:ribosomal subunit export from nucleus"/>
    <property type="evidence" value="ECO:0007669"/>
    <property type="project" value="TreeGrafter"/>
</dbReference>
<comment type="function">
    <text evidence="21">May play a role in hematopoietic cell proliferation or differentiation. Potential mediator of neuronal apoptosis.</text>
</comment>
<dbReference type="GO" id="GO:0006606">
    <property type="term" value="P:protein import into nucleus"/>
    <property type="evidence" value="ECO:0007669"/>
    <property type="project" value="TreeGrafter"/>
</dbReference>
<feature type="compositionally biased region" description="Polar residues" evidence="25">
    <location>
        <begin position="536"/>
        <end position="563"/>
    </location>
</feature>
<feature type="compositionally biased region" description="Acidic residues" evidence="25">
    <location>
        <begin position="517"/>
        <end position="535"/>
    </location>
</feature>
<name>A0A818XPM8_9BILA</name>
<dbReference type="SMART" id="SM00176">
    <property type="entry name" value="RAN"/>
    <property type="match status" value="1"/>
</dbReference>
<evidence type="ECO:0000256" key="24">
    <source>
        <dbReference type="PROSITE-ProRule" id="PRU10141"/>
    </source>
</evidence>
<dbReference type="PROSITE" id="PS00107">
    <property type="entry name" value="PROTEIN_KINASE_ATP"/>
    <property type="match status" value="1"/>
</dbReference>
<dbReference type="AlphaFoldDB" id="A0A818XPM8"/>
<reference evidence="27" key="1">
    <citation type="submission" date="2021-02" db="EMBL/GenBank/DDBJ databases">
        <authorList>
            <person name="Nowell W R."/>
        </authorList>
    </citation>
    <scope>NUCLEOTIDE SEQUENCE</scope>
</reference>
<feature type="compositionally biased region" description="Low complexity" evidence="25">
    <location>
        <begin position="821"/>
        <end position="834"/>
    </location>
</feature>
<keyword evidence="14 24" id="KW-0067">ATP-binding</keyword>
<evidence type="ECO:0000313" key="27">
    <source>
        <dbReference type="EMBL" id="CAF3743760.1"/>
    </source>
</evidence>
<evidence type="ECO:0000256" key="3">
    <source>
        <dbReference type="ARBA" id="ARBA00006692"/>
    </source>
</evidence>
<feature type="region of interest" description="Disordered" evidence="25">
    <location>
        <begin position="809"/>
        <end position="875"/>
    </location>
</feature>
<accession>A0A818XPM8</accession>
<dbReference type="InterPro" id="IPR027417">
    <property type="entry name" value="P-loop_NTPase"/>
</dbReference>
<comment type="catalytic activity">
    <reaction evidence="19">
        <text>L-threonyl-[protein] + ATP = O-phospho-L-threonyl-[protein] + ADP + H(+)</text>
        <dbReference type="Rhea" id="RHEA:46608"/>
        <dbReference type="Rhea" id="RHEA-COMP:11060"/>
        <dbReference type="Rhea" id="RHEA-COMP:11605"/>
        <dbReference type="ChEBI" id="CHEBI:15378"/>
        <dbReference type="ChEBI" id="CHEBI:30013"/>
        <dbReference type="ChEBI" id="CHEBI:30616"/>
        <dbReference type="ChEBI" id="CHEBI:61977"/>
        <dbReference type="ChEBI" id="CHEBI:456216"/>
        <dbReference type="EC" id="2.7.11.1"/>
    </reaction>
</comment>
<gene>
    <name evidence="27" type="ORF">OVN521_LOCUS723</name>
</gene>
<keyword evidence="15" id="KW-0460">Magnesium</keyword>
<evidence type="ECO:0000256" key="1">
    <source>
        <dbReference type="ARBA" id="ARBA00001946"/>
    </source>
</evidence>
<comment type="subcellular location">
    <subcellularLocation>
        <location evidence="2">Nucleus</location>
    </subcellularLocation>
</comment>
<comment type="catalytic activity">
    <reaction evidence="20">
        <text>L-seryl-[protein] + ATP = O-phospho-L-seryl-[protein] + ADP + H(+)</text>
        <dbReference type="Rhea" id="RHEA:17989"/>
        <dbReference type="Rhea" id="RHEA-COMP:9863"/>
        <dbReference type="Rhea" id="RHEA-COMP:11604"/>
        <dbReference type="ChEBI" id="CHEBI:15378"/>
        <dbReference type="ChEBI" id="CHEBI:29999"/>
        <dbReference type="ChEBI" id="CHEBI:30616"/>
        <dbReference type="ChEBI" id="CHEBI:83421"/>
        <dbReference type="ChEBI" id="CHEBI:456216"/>
        <dbReference type="EC" id="2.7.11.1"/>
    </reaction>
</comment>
<dbReference type="Gene3D" id="3.40.50.300">
    <property type="entry name" value="P-loop containing nucleotide triphosphate hydrolases"/>
    <property type="match status" value="1"/>
</dbReference>
<comment type="similarity">
    <text evidence="4">Belongs to the small GTPase superfamily. Ran family.</text>
</comment>
<evidence type="ECO:0000256" key="2">
    <source>
        <dbReference type="ARBA" id="ARBA00004123"/>
    </source>
</evidence>
<dbReference type="PANTHER" id="PTHR24071">
    <property type="entry name" value="RAN GTPASE"/>
    <property type="match status" value="1"/>
</dbReference>
<comment type="cofactor">
    <cofactor evidence="1">
        <name>Mg(2+)</name>
        <dbReference type="ChEBI" id="CHEBI:18420"/>
    </cofactor>
</comment>
<dbReference type="Pfam" id="PF00069">
    <property type="entry name" value="Pkinase"/>
    <property type="match status" value="1"/>
</dbReference>
<comment type="caution">
    <text evidence="27">The sequence shown here is derived from an EMBL/GenBank/DDBJ whole genome shotgun (WGS) entry which is preliminary data.</text>
</comment>
<dbReference type="NCBIfam" id="TIGR00231">
    <property type="entry name" value="small_GTP"/>
    <property type="match status" value="1"/>
</dbReference>
<dbReference type="FunFam" id="3.40.50.300:FF:000131">
    <property type="entry name" value="GTP-binding nuclear protein Ran"/>
    <property type="match status" value="1"/>
</dbReference>
<evidence type="ECO:0000256" key="16">
    <source>
        <dbReference type="ARBA" id="ARBA00022927"/>
    </source>
</evidence>
<evidence type="ECO:0000256" key="9">
    <source>
        <dbReference type="ARBA" id="ARBA00022553"/>
    </source>
</evidence>
<dbReference type="PANTHER" id="PTHR24071:SF0">
    <property type="entry name" value="GTP-BINDING NUCLEAR PROTEIN RAN"/>
    <property type="match status" value="1"/>
</dbReference>
<dbReference type="GO" id="GO:0004674">
    <property type="term" value="F:protein serine/threonine kinase activity"/>
    <property type="evidence" value="ECO:0007669"/>
    <property type="project" value="UniProtKB-KW"/>
</dbReference>
<evidence type="ECO:0000256" key="22">
    <source>
        <dbReference type="ARBA" id="ARBA00074971"/>
    </source>
</evidence>
<evidence type="ECO:0000256" key="18">
    <source>
        <dbReference type="ARBA" id="ARBA00023242"/>
    </source>
</evidence>
<feature type="region of interest" description="Disordered" evidence="25">
    <location>
        <begin position="426"/>
        <end position="449"/>
    </location>
</feature>
<evidence type="ECO:0000256" key="10">
    <source>
        <dbReference type="ARBA" id="ARBA00022679"/>
    </source>
</evidence>
<dbReference type="PROSITE" id="PS50011">
    <property type="entry name" value="PROTEIN_KINASE_DOM"/>
    <property type="match status" value="1"/>
</dbReference>
<dbReference type="InterPro" id="IPR002041">
    <property type="entry name" value="Ran_GTPase"/>
</dbReference>
<dbReference type="PROSITE" id="PS00108">
    <property type="entry name" value="PROTEIN_KINASE_ST"/>
    <property type="match status" value="1"/>
</dbReference>
<dbReference type="Proteomes" id="UP000663866">
    <property type="component" value="Unassembled WGS sequence"/>
</dbReference>
<dbReference type="GO" id="GO:0005524">
    <property type="term" value="F:ATP binding"/>
    <property type="evidence" value="ECO:0007669"/>
    <property type="project" value="UniProtKB-UniRule"/>
</dbReference>
<organism evidence="27 28">
    <name type="scientific">Rotaria magnacalcarata</name>
    <dbReference type="NCBI Taxonomy" id="392030"/>
    <lineage>
        <taxon>Eukaryota</taxon>
        <taxon>Metazoa</taxon>
        <taxon>Spiralia</taxon>
        <taxon>Gnathifera</taxon>
        <taxon>Rotifera</taxon>
        <taxon>Eurotatoria</taxon>
        <taxon>Bdelloidea</taxon>
        <taxon>Philodinida</taxon>
        <taxon>Philodinidae</taxon>
        <taxon>Rotaria</taxon>
    </lineage>
</organism>
<evidence type="ECO:0000259" key="26">
    <source>
        <dbReference type="PROSITE" id="PS50011"/>
    </source>
</evidence>
<keyword evidence="8" id="KW-0723">Serine/threonine-protein kinase</keyword>
<feature type="compositionally biased region" description="Basic and acidic residues" evidence="25">
    <location>
        <begin position="565"/>
        <end position="577"/>
    </location>
</feature>
<evidence type="ECO:0000313" key="28">
    <source>
        <dbReference type="Proteomes" id="UP000663866"/>
    </source>
</evidence>
<dbReference type="CDD" id="cd14339">
    <property type="entry name" value="UBA_SNRK"/>
    <property type="match status" value="1"/>
</dbReference>
<dbReference type="EC" id="2.7.11.1" evidence="5"/>
<evidence type="ECO:0000256" key="7">
    <source>
        <dbReference type="ARBA" id="ARBA00022481"/>
    </source>
</evidence>
<dbReference type="InterPro" id="IPR008271">
    <property type="entry name" value="Ser/Thr_kinase_AS"/>
</dbReference>
<sequence>MYQPNMSSERRLSDLRNLVSGLYTLGATIGTGHFAVVKLARHVFTQKEVAVKVIDKTKLDDISKAHLFQEVMCMKLVQHPNVVRLYEVIDTPNKLYLILEFGDGGDMYDYIMRHANGLNESTARRYFRQICRALKYCHEMHVCHRDLKPENLVFFEKQGIVKLTDFGFSNQFSPGKKLLTSCGSLAYSAPEILLGDPYDAPAVDIWSLGVILFMLVTGRAPFQEANDSETVMMILDCCYKLPPNISSECQNLIHHMIVREPEKRSTLDEVMSDIWYRQCDDDNEDVEDQHYVDSLPLISHKTISLDDHESILQQMTDGNIAERDAILQALNEDQYNHITATYYLLAEKILNDRLYEKLNDNERNVKRQRRLQPATDPFTEQIGVFMTASSSLNFHFADVSLPLTRQSSFVDENMDNNDYLENLSFSGKENIPPVLTTPRHSIDSSSEQTLPALLEDEEERPSLQQRSTNTNTPTQTQAMRIILEEDENSESSPPTDQTAAAIQQSGNLPKLNKIVESEEEEEKEEEDDDDIENDDNPSTPNTTIFISHSGTATVDSSTTTSGVLRSKDLRSVVETKRRNFSRSRSNSDSEENANDMNRSSNRKQQTRSPTRPNSFQEATEIVYGDGTSQQQQQQQVVSNSTSDTAKRRSFSRASSIASNNRVTLNGTNEELINETSTATSLNLMNDRARSLSTEHRLANPSQMSIASRTSIRYSTPRESTVFTKTDAPPVVRLLQQTQHHDTTDAVKTIIEHQRLQQTPSHHEHIQTPIIVEEDILPPLLSSSNVYIKTPLGKKSSNGLTKSNVIVPTTDNINQTNGHINPVSSPASSQQSVLSTLKHSLLKHQQQRTNMDSTIDSESTRKQQPHSSDKNRNKAMAQQAPEFKLVLVGDGGVGKTTFVKRHLTGEFEKKYNATVGVEVHPLQFQTNRGLIIYNVWDTAGQEKFGGLRDGYYIGGQCAIIMFDVTSRITYKNVPNWHKDLIRVCENIPIVLCGNKVDVKDRKVKAKAITFHRKNNMQYYDISARSNYNFEKPFLWLARKLAGDPNLEFTAMPALMPAEVQMDNETIKKYEAEIVDAQNAALPDDDDDL</sequence>
<dbReference type="SMART" id="SM00220">
    <property type="entry name" value="S_TKc"/>
    <property type="match status" value="1"/>
</dbReference>
<dbReference type="InterPro" id="IPR001806">
    <property type="entry name" value="Small_GTPase"/>
</dbReference>
<keyword evidence="10" id="KW-0808">Transferase</keyword>
<comment type="similarity">
    <text evidence="3">Belongs to the protein kinase superfamily. CAMK Ser/Thr protein kinase family.</text>
</comment>
<dbReference type="GO" id="GO:0005634">
    <property type="term" value="C:nucleus"/>
    <property type="evidence" value="ECO:0007669"/>
    <property type="project" value="UniProtKB-SubCell"/>
</dbReference>
<dbReference type="CDD" id="cd00877">
    <property type="entry name" value="Ran"/>
    <property type="match status" value="1"/>
</dbReference>
<dbReference type="CDD" id="cd14074">
    <property type="entry name" value="STKc_SNRK"/>
    <property type="match status" value="1"/>
</dbReference>
<dbReference type="PROSITE" id="PS51418">
    <property type="entry name" value="RAN"/>
    <property type="match status" value="1"/>
</dbReference>
<evidence type="ECO:0000256" key="20">
    <source>
        <dbReference type="ARBA" id="ARBA00048679"/>
    </source>
</evidence>
<evidence type="ECO:0000256" key="25">
    <source>
        <dbReference type="SAM" id="MobiDB-lite"/>
    </source>
</evidence>
<dbReference type="SMART" id="SM00175">
    <property type="entry name" value="RAB"/>
    <property type="match status" value="1"/>
</dbReference>
<protein>
    <recommendedName>
        <fullName evidence="22">SNF-related serine/threonine-protein kinase</fullName>
        <ecNumber evidence="5">2.7.11.1</ecNumber>
    </recommendedName>
    <alternativeName>
        <fullName evidence="23">SNF1-related kinase</fullName>
    </alternativeName>
</protein>
<feature type="binding site" evidence="24">
    <location>
        <position position="52"/>
    </location>
    <ligand>
        <name>ATP</name>
        <dbReference type="ChEBI" id="CHEBI:30616"/>
    </ligand>
</feature>
<feature type="compositionally biased region" description="Polar residues" evidence="25">
    <location>
        <begin position="606"/>
        <end position="617"/>
    </location>
</feature>
<keyword evidence="12 24" id="KW-0547">Nucleotide-binding</keyword>
<dbReference type="SMART" id="SM00173">
    <property type="entry name" value="RAS"/>
    <property type="match status" value="1"/>
</dbReference>
<dbReference type="GO" id="GO:0046872">
    <property type="term" value="F:metal ion binding"/>
    <property type="evidence" value="ECO:0007669"/>
    <property type="project" value="UniProtKB-KW"/>
</dbReference>
<evidence type="ECO:0000256" key="8">
    <source>
        <dbReference type="ARBA" id="ARBA00022527"/>
    </source>
</evidence>
<dbReference type="GO" id="GO:0005525">
    <property type="term" value="F:GTP binding"/>
    <property type="evidence" value="ECO:0007669"/>
    <property type="project" value="UniProtKB-KW"/>
</dbReference>
<dbReference type="SUPFAM" id="SSF56112">
    <property type="entry name" value="Protein kinase-like (PK-like)"/>
    <property type="match status" value="1"/>
</dbReference>
<keyword evidence="16" id="KW-0653">Protein transport</keyword>
<feature type="compositionally biased region" description="Polar residues" evidence="25">
    <location>
        <begin position="809"/>
        <end position="818"/>
    </location>
</feature>
<evidence type="ECO:0000256" key="11">
    <source>
        <dbReference type="ARBA" id="ARBA00022723"/>
    </source>
</evidence>
<dbReference type="SMART" id="SM00174">
    <property type="entry name" value="RHO"/>
    <property type="match status" value="1"/>
</dbReference>
<dbReference type="SUPFAM" id="SSF52540">
    <property type="entry name" value="P-loop containing nucleoside triphosphate hydrolases"/>
    <property type="match status" value="1"/>
</dbReference>
<feature type="compositionally biased region" description="Polar residues" evidence="25">
    <location>
        <begin position="490"/>
        <end position="507"/>
    </location>
</feature>
<evidence type="ECO:0000256" key="6">
    <source>
        <dbReference type="ARBA" id="ARBA00022448"/>
    </source>
</evidence>
<keyword evidence="6" id="KW-0813">Transport</keyword>
<keyword evidence="13" id="KW-0418">Kinase</keyword>
<feature type="compositionally biased region" description="Polar residues" evidence="25">
    <location>
        <begin position="846"/>
        <end position="856"/>
    </location>
</feature>
<proteinExistence type="inferred from homology"/>
<dbReference type="PROSITE" id="PS51419">
    <property type="entry name" value="RAB"/>
    <property type="match status" value="1"/>
</dbReference>
<dbReference type="FunFam" id="3.30.200.20:FF:000003">
    <property type="entry name" value="Non-specific serine/threonine protein kinase"/>
    <property type="match status" value="1"/>
</dbReference>
<feature type="domain" description="Protein kinase" evidence="26">
    <location>
        <begin position="23"/>
        <end position="276"/>
    </location>
</feature>
<feature type="region of interest" description="Disordered" evidence="25">
    <location>
        <begin position="486"/>
        <end position="654"/>
    </location>
</feature>
<dbReference type="GO" id="GO:0003924">
    <property type="term" value="F:GTPase activity"/>
    <property type="evidence" value="ECO:0007669"/>
    <property type="project" value="InterPro"/>
</dbReference>
<keyword evidence="18" id="KW-0539">Nucleus</keyword>
<dbReference type="Pfam" id="PF23312">
    <property type="entry name" value="UBA_SIK3"/>
    <property type="match status" value="1"/>
</dbReference>
<dbReference type="InterPro" id="IPR005225">
    <property type="entry name" value="Small_GTP-bd"/>
</dbReference>
<dbReference type="InterPro" id="IPR017441">
    <property type="entry name" value="Protein_kinase_ATP_BS"/>
</dbReference>
<evidence type="ECO:0000256" key="21">
    <source>
        <dbReference type="ARBA" id="ARBA00054738"/>
    </source>
</evidence>
<evidence type="ECO:0000256" key="14">
    <source>
        <dbReference type="ARBA" id="ARBA00022840"/>
    </source>
</evidence>
<evidence type="ECO:0000256" key="13">
    <source>
        <dbReference type="ARBA" id="ARBA00022777"/>
    </source>
</evidence>
<evidence type="ECO:0000256" key="23">
    <source>
        <dbReference type="ARBA" id="ARBA00077142"/>
    </source>
</evidence>
<dbReference type="GO" id="GO:0005737">
    <property type="term" value="C:cytoplasm"/>
    <property type="evidence" value="ECO:0007669"/>
    <property type="project" value="TreeGrafter"/>
</dbReference>
<evidence type="ECO:0000256" key="12">
    <source>
        <dbReference type="ARBA" id="ARBA00022741"/>
    </source>
</evidence>
<feature type="region of interest" description="Disordered" evidence="25">
    <location>
        <begin position="456"/>
        <end position="475"/>
    </location>
</feature>
<keyword evidence="17" id="KW-0342">GTP-binding</keyword>
<dbReference type="PROSITE" id="PS51421">
    <property type="entry name" value="RAS"/>
    <property type="match status" value="1"/>
</dbReference>
<dbReference type="InterPro" id="IPR000719">
    <property type="entry name" value="Prot_kinase_dom"/>
</dbReference>
<keyword evidence="7" id="KW-0488">Methylation</keyword>
<dbReference type="Pfam" id="PF00071">
    <property type="entry name" value="Ras"/>
    <property type="match status" value="1"/>
</dbReference>
<dbReference type="InterPro" id="IPR057380">
    <property type="entry name" value="UBA_SIK1/2/3"/>
</dbReference>
<keyword evidence="11" id="KW-0479">Metal-binding</keyword>
<keyword evidence="28" id="KW-1185">Reference proteome</keyword>
<feature type="compositionally biased region" description="Polar residues" evidence="25">
    <location>
        <begin position="462"/>
        <end position="475"/>
    </location>
</feature>